<accession>A0A3B0T382</accession>
<organism evidence="1">
    <name type="scientific">hydrothermal vent metagenome</name>
    <dbReference type="NCBI Taxonomy" id="652676"/>
    <lineage>
        <taxon>unclassified sequences</taxon>
        <taxon>metagenomes</taxon>
        <taxon>ecological metagenomes</taxon>
    </lineage>
</organism>
<dbReference type="EMBL" id="UOEJ01000251">
    <property type="protein sequence ID" value="VAW06799.1"/>
    <property type="molecule type" value="Genomic_DNA"/>
</dbReference>
<protein>
    <submittedName>
        <fullName evidence="1">Uncharacterized protein</fullName>
    </submittedName>
</protein>
<name>A0A3B0T382_9ZZZZ</name>
<gene>
    <name evidence="1" type="ORF">MNBD_ALPHA01-772</name>
</gene>
<sequence length="46" mass="5118">MGKLWLTIIMLILLAIGAGAIYLMTVDMDPPSTQVEKTLPDDRFPQ</sequence>
<dbReference type="AlphaFoldDB" id="A0A3B0T382"/>
<proteinExistence type="predicted"/>
<evidence type="ECO:0000313" key="1">
    <source>
        <dbReference type="EMBL" id="VAW06799.1"/>
    </source>
</evidence>
<reference evidence="1" key="1">
    <citation type="submission" date="2018-06" db="EMBL/GenBank/DDBJ databases">
        <authorList>
            <person name="Zhirakovskaya E."/>
        </authorList>
    </citation>
    <scope>NUCLEOTIDE SEQUENCE</scope>
</reference>